<proteinExistence type="predicted"/>
<comment type="caution">
    <text evidence="1">The sequence shown here is derived from an EMBL/GenBank/DDBJ whole genome shotgun (WGS) entry which is preliminary data.</text>
</comment>
<sequence length="409" mass="47553">MDIQFALLIYQCFYVVYKSQCVCNHRCNGSFSIEQNLKNVDTVRLMIQEKQVIKLKSAMNCIVEIVQNNESFVTIVDSRFHKSVFKITKNEEISKFKNHNVFKQLHWFYELKEDTLNITNAVNEHDKIYVELVSTSDRFAGMVYIQYDEGLSTSGINVLEALTWSHLYLYHHIYRMKLEPRKMDDVVQIDKSTNSIKFPVGDTWYDEVVISFIDINSDTKTHKSLDVDSTLLSMLGYLKPDFKRETGDISTDFCFLEDITLHWLKSRFSKIKYFIDDTIVDYLYMVALDIDTDVKTSSTILSVDIASMIFGPRHELFTNYFTNMYISIVAHNDCAYCAECRKIYANCVIINNEYNCINRETGYSEKVEINPISDIDPNSSIFNSKPFMYAFDALYIGLSIANIIAKFTH</sequence>
<evidence type="ECO:0000313" key="1">
    <source>
        <dbReference type="EMBL" id="OAF68242.1"/>
    </source>
</evidence>
<keyword evidence="2" id="KW-1185">Reference proteome</keyword>
<gene>
    <name evidence="1" type="ORF">A3Q56_04003</name>
</gene>
<dbReference type="Proteomes" id="UP000078046">
    <property type="component" value="Unassembled WGS sequence"/>
</dbReference>
<evidence type="ECO:0000313" key="2">
    <source>
        <dbReference type="Proteomes" id="UP000078046"/>
    </source>
</evidence>
<dbReference type="EMBL" id="LWCA01000484">
    <property type="protein sequence ID" value="OAF68242.1"/>
    <property type="molecule type" value="Genomic_DNA"/>
</dbReference>
<accession>A0A177B3D1</accession>
<protein>
    <submittedName>
        <fullName evidence="1">Uncharacterized protein</fullName>
    </submittedName>
</protein>
<reference evidence="1 2" key="1">
    <citation type="submission" date="2016-04" db="EMBL/GenBank/DDBJ databases">
        <title>The genome of Intoshia linei affirms orthonectids as highly simplified spiralians.</title>
        <authorList>
            <person name="Mikhailov K.V."/>
            <person name="Slusarev G.S."/>
            <person name="Nikitin M.A."/>
            <person name="Logacheva M.D."/>
            <person name="Penin A."/>
            <person name="Aleoshin V."/>
            <person name="Panchin Y.V."/>
        </authorList>
    </citation>
    <scope>NUCLEOTIDE SEQUENCE [LARGE SCALE GENOMIC DNA]</scope>
    <source>
        <strain evidence="1">Intl2013</strain>
        <tissue evidence="1">Whole animal</tissue>
    </source>
</reference>
<organism evidence="1 2">
    <name type="scientific">Intoshia linei</name>
    <dbReference type="NCBI Taxonomy" id="1819745"/>
    <lineage>
        <taxon>Eukaryota</taxon>
        <taxon>Metazoa</taxon>
        <taxon>Spiralia</taxon>
        <taxon>Lophotrochozoa</taxon>
        <taxon>Mesozoa</taxon>
        <taxon>Orthonectida</taxon>
        <taxon>Rhopaluridae</taxon>
        <taxon>Intoshia</taxon>
    </lineage>
</organism>
<dbReference type="AlphaFoldDB" id="A0A177B3D1"/>
<name>A0A177B3D1_9BILA</name>